<reference evidence="2 3" key="1">
    <citation type="submission" date="2019-04" db="EMBL/GenBank/DDBJ databases">
        <authorList>
            <person name="Feng G."/>
            <person name="Zhu H."/>
        </authorList>
    </citation>
    <scope>NUCLEOTIDE SEQUENCE [LARGE SCALE GENOMIC DNA]</scope>
    <source>
        <strain evidence="2 3">6HR-1</strain>
    </source>
</reference>
<feature type="transmembrane region" description="Helical" evidence="1">
    <location>
        <begin position="39"/>
        <end position="60"/>
    </location>
</feature>
<evidence type="ECO:0000256" key="1">
    <source>
        <dbReference type="SAM" id="Phobius"/>
    </source>
</evidence>
<evidence type="ECO:0000313" key="2">
    <source>
        <dbReference type="EMBL" id="TGD94071.1"/>
    </source>
</evidence>
<organism evidence="2 3">
    <name type="scientific">Methylobacterium nonmethylotrophicum</name>
    <dbReference type="NCBI Taxonomy" id="1141884"/>
    <lineage>
        <taxon>Bacteria</taxon>
        <taxon>Pseudomonadati</taxon>
        <taxon>Pseudomonadota</taxon>
        <taxon>Alphaproteobacteria</taxon>
        <taxon>Hyphomicrobiales</taxon>
        <taxon>Methylobacteriaceae</taxon>
        <taxon>Methylobacterium</taxon>
    </lineage>
</organism>
<dbReference type="EMBL" id="SRLB01000046">
    <property type="protein sequence ID" value="TGD94071.1"/>
    <property type="molecule type" value="Genomic_DNA"/>
</dbReference>
<comment type="caution">
    <text evidence="2">The sequence shown here is derived from an EMBL/GenBank/DDBJ whole genome shotgun (WGS) entry which is preliminary data.</text>
</comment>
<evidence type="ECO:0000313" key="3">
    <source>
        <dbReference type="Proteomes" id="UP000297535"/>
    </source>
</evidence>
<keyword evidence="3" id="KW-1185">Reference proteome</keyword>
<name>A0A4Z0NFR0_9HYPH</name>
<dbReference type="RefSeq" id="WP_135419501.1">
    <property type="nucleotide sequence ID" value="NZ_SRLB01000046.1"/>
</dbReference>
<keyword evidence="1" id="KW-0472">Membrane</keyword>
<dbReference type="Proteomes" id="UP000297535">
    <property type="component" value="Unassembled WGS sequence"/>
</dbReference>
<gene>
    <name evidence="2" type="ORF">EU555_32655</name>
</gene>
<keyword evidence="1" id="KW-0812">Transmembrane</keyword>
<sequence>MKKLLTPGTITGLLTVAAVAAGFAGKSELAAFLGSPETANAVVSLVGAVGTLVAGLLPGLKAS</sequence>
<proteinExistence type="predicted"/>
<keyword evidence="1" id="KW-1133">Transmembrane helix</keyword>
<protein>
    <submittedName>
        <fullName evidence="2">Uncharacterized protein</fullName>
    </submittedName>
</protein>
<accession>A0A4Z0NFR0</accession>
<dbReference type="AlphaFoldDB" id="A0A4Z0NFR0"/>